<dbReference type="EMBL" id="MN740699">
    <property type="protein sequence ID" value="QHU08888.1"/>
    <property type="molecule type" value="Genomic_DNA"/>
</dbReference>
<accession>A0A6C0JYD5</accession>
<evidence type="ECO:0000313" key="1">
    <source>
        <dbReference type="EMBL" id="QHU08888.1"/>
    </source>
</evidence>
<name>A0A6C0JYD5_9ZZZZ</name>
<organism evidence="1">
    <name type="scientific">viral metagenome</name>
    <dbReference type="NCBI Taxonomy" id="1070528"/>
    <lineage>
        <taxon>unclassified sequences</taxon>
        <taxon>metagenomes</taxon>
        <taxon>organismal metagenomes</taxon>
    </lineage>
</organism>
<dbReference type="AlphaFoldDB" id="A0A6C0JYD5"/>
<reference evidence="1" key="1">
    <citation type="journal article" date="2020" name="Nature">
        <title>Giant virus diversity and host interactions through global metagenomics.</title>
        <authorList>
            <person name="Schulz F."/>
            <person name="Roux S."/>
            <person name="Paez-Espino D."/>
            <person name="Jungbluth S."/>
            <person name="Walsh D.A."/>
            <person name="Denef V.J."/>
            <person name="McMahon K.D."/>
            <person name="Konstantinidis K.T."/>
            <person name="Eloe-Fadrosh E.A."/>
            <person name="Kyrpides N.C."/>
            <person name="Woyke T."/>
        </authorList>
    </citation>
    <scope>NUCLEOTIDE SEQUENCE</scope>
    <source>
        <strain evidence="1">GVMAG-S-1064190-84</strain>
    </source>
</reference>
<sequence>MESSSKDIHDVDLKLNSLSKDVEQIDRLCLKVTESIEKLQEVNSTLTKILVLHEEKHEQRQKNEDQFRIELKELNVKINNIYKDVIEKIDAMDKENLKRINGESLAKINKENLPIIELSKIHWMMLGGALTLGWLLSNVNLEGLAPLFK</sequence>
<protein>
    <submittedName>
        <fullName evidence="1">Uncharacterized protein</fullName>
    </submittedName>
</protein>
<proteinExistence type="predicted"/>